<sequence>MGYTALFVVCAVWLILLLLGLLVVRRELSILQDRVAVSGNAPADGLAVGAVAPPFPGLRDNDVVMFFFGDCEPCHEVATEVARSADPAGFACVVSDGTMPGSAEGFRRILHADSRALIGAEGAAVRERYKVHSGPFGVAVSGGLVVAKGVLRYADDIEQLYHAAYGPARVSPAPTSAQASAGQTSAGQASAGG</sequence>
<keyword evidence="4" id="KW-1185">Reference proteome</keyword>
<evidence type="ECO:0000313" key="4">
    <source>
        <dbReference type="Proteomes" id="UP000238312"/>
    </source>
</evidence>
<comment type="caution">
    <text evidence="3">The sequence shown here is derived from an EMBL/GenBank/DDBJ whole genome shotgun (WGS) entry which is preliminary data.</text>
</comment>
<reference evidence="3 4" key="1">
    <citation type="submission" date="2018-03" db="EMBL/GenBank/DDBJ databases">
        <title>Genomic Encyclopedia of Type Strains, Phase III (KMG-III): the genomes of soil and plant-associated and newly described type strains.</title>
        <authorList>
            <person name="Whitman W."/>
        </authorList>
    </citation>
    <scope>NUCLEOTIDE SEQUENCE [LARGE SCALE GENOMIC DNA]</scope>
    <source>
        <strain evidence="3 4">CGMCC 4.7104</strain>
    </source>
</reference>
<gene>
    <name evidence="3" type="ORF">B0I32_118278</name>
</gene>
<evidence type="ECO:0008006" key="5">
    <source>
        <dbReference type="Google" id="ProtNLM"/>
    </source>
</evidence>
<accession>A0A2T0MQ07</accession>
<feature type="transmembrane region" description="Helical" evidence="2">
    <location>
        <begin position="6"/>
        <end position="24"/>
    </location>
</feature>
<name>A0A2T0MQ07_9ACTN</name>
<evidence type="ECO:0000256" key="1">
    <source>
        <dbReference type="SAM" id="MobiDB-lite"/>
    </source>
</evidence>
<keyword evidence="2" id="KW-1133">Transmembrane helix</keyword>
<feature type="region of interest" description="Disordered" evidence="1">
    <location>
        <begin position="172"/>
        <end position="193"/>
    </location>
</feature>
<dbReference type="AlphaFoldDB" id="A0A2T0MQ07"/>
<protein>
    <recommendedName>
        <fullName evidence="5">Thioredoxin domain-containing protein</fullName>
    </recommendedName>
</protein>
<dbReference type="EMBL" id="PVNG01000018">
    <property type="protein sequence ID" value="PRX60134.1"/>
    <property type="molecule type" value="Genomic_DNA"/>
</dbReference>
<keyword evidence="2" id="KW-0472">Membrane</keyword>
<keyword evidence="2" id="KW-0812">Transmembrane</keyword>
<evidence type="ECO:0000313" key="3">
    <source>
        <dbReference type="EMBL" id="PRX60134.1"/>
    </source>
</evidence>
<organism evidence="3 4">
    <name type="scientific">Nonomuraea fuscirosea</name>
    <dbReference type="NCBI Taxonomy" id="1291556"/>
    <lineage>
        <taxon>Bacteria</taxon>
        <taxon>Bacillati</taxon>
        <taxon>Actinomycetota</taxon>
        <taxon>Actinomycetes</taxon>
        <taxon>Streptosporangiales</taxon>
        <taxon>Streptosporangiaceae</taxon>
        <taxon>Nonomuraea</taxon>
    </lineage>
</organism>
<dbReference type="Proteomes" id="UP000238312">
    <property type="component" value="Unassembled WGS sequence"/>
</dbReference>
<evidence type="ECO:0000256" key="2">
    <source>
        <dbReference type="SAM" id="Phobius"/>
    </source>
</evidence>
<proteinExistence type="predicted"/>